<evidence type="ECO:0000256" key="4">
    <source>
        <dbReference type="ARBA" id="ARBA00012314"/>
    </source>
</evidence>
<keyword evidence="10 14" id="KW-0408">Iron</keyword>
<keyword evidence="9 15" id="KW-0560">Oxidoreductase</keyword>
<feature type="binding site" description="axial binding residue" evidence="14">
    <location>
        <position position="336"/>
    </location>
    <ligand>
        <name>heme</name>
        <dbReference type="ChEBI" id="CHEBI:30413"/>
    </ligand>
    <ligandPart>
        <name>Fe</name>
        <dbReference type="ChEBI" id="CHEBI:18248"/>
    </ligandPart>
</feature>
<dbReference type="GO" id="GO:0046872">
    <property type="term" value="F:metal ion binding"/>
    <property type="evidence" value="ECO:0007669"/>
    <property type="project" value="UniProtKB-KW"/>
</dbReference>
<keyword evidence="8" id="KW-0574">Periplasm</keyword>
<dbReference type="InterPro" id="IPR020835">
    <property type="entry name" value="Catalase_sf"/>
</dbReference>
<keyword evidence="7 14" id="KW-0479">Metal-binding</keyword>
<gene>
    <name evidence="17" type="ORF">L8R85_02150</name>
</gene>
<evidence type="ECO:0000313" key="18">
    <source>
        <dbReference type="Proteomes" id="UP001159663"/>
    </source>
</evidence>
<dbReference type="FunFam" id="2.40.180.10:FF:000001">
    <property type="entry name" value="Catalase"/>
    <property type="match status" value="1"/>
</dbReference>
<dbReference type="InterPro" id="IPR024711">
    <property type="entry name" value="Catalase_clade1/3"/>
</dbReference>
<evidence type="ECO:0000256" key="13">
    <source>
        <dbReference type="PIRSR" id="PIRSR038928-1"/>
    </source>
</evidence>
<dbReference type="EMBL" id="JAKMYX010000004">
    <property type="protein sequence ID" value="MDH5919818.1"/>
    <property type="molecule type" value="Genomic_DNA"/>
</dbReference>
<dbReference type="GO" id="GO:0042597">
    <property type="term" value="C:periplasmic space"/>
    <property type="evidence" value="ECO:0007669"/>
    <property type="project" value="UniProtKB-SubCell"/>
</dbReference>
<evidence type="ECO:0000256" key="15">
    <source>
        <dbReference type="RuleBase" id="RU000498"/>
    </source>
</evidence>
<evidence type="ECO:0000256" key="1">
    <source>
        <dbReference type="ARBA" id="ARBA00001971"/>
    </source>
</evidence>
<evidence type="ECO:0000256" key="9">
    <source>
        <dbReference type="ARBA" id="ARBA00023002"/>
    </source>
</evidence>
<dbReference type="GO" id="GO:0042744">
    <property type="term" value="P:hydrogen peroxide catabolic process"/>
    <property type="evidence" value="ECO:0007669"/>
    <property type="project" value="UniProtKB-KW"/>
</dbReference>
<evidence type="ECO:0000313" key="17">
    <source>
        <dbReference type="EMBL" id="MDH5919818.1"/>
    </source>
</evidence>
<dbReference type="GO" id="GO:0020037">
    <property type="term" value="F:heme binding"/>
    <property type="evidence" value="ECO:0007669"/>
    <property type="project" value="InterPro"/>
</dbReference>
<dbReference type="InterPro" id="IPR024708">
    <property type="entry name" value="Catalase_AS"/>
</dbReference>
<dbReference type="PANTHER" id="PTHR11465">
    <property type="entry name" value="CATALASE"/>
    <property type="match status" value="1"/>
</dbReference>
<dbReference type="EC" id="1.11.1.6" evidence="4 15"/>
<dbReference type="GO" id="GO:0005737">
    <property type="term" value="C:cytoplasm"/>
    <property type="evidence" value="ECO:0007669"/>
    <property type="project" value="TreeGrafter"/>
</dbReference>
<dbReference type="PRINTS" id="PR00067">
    <property type="entry name" value="CATALASE"/>
</dbReference>
<keyword evidence="6 14" id="KW-0349">Heme</keyword>
<dbReference type="PANTHER" id="PTHR11465:SF61">
    <property type="entry name" value="CATALASE"/>
    <property type="match status" value="1"/>
</dbReference>
<dbReference type="CDD" id="cd08156">
    <property type="entry name" value="catalase_clade_3"/>
    <property type="match status" value="1"/>
</dbReference>
<keyword evidence="5 15" id="KW-0575">Peroxidase</keyword>
<evidence type="ECO:0000256" key="2">
    <source>
        <dbReference type="ARBA" id="ARBA00004418"/>
    </source>
</evidence>
<feature type="domain" description="Catalase core" evidence="16">
    <location>
        <begin position="6"/>
        <end position="390"/>
    </location>
</feature>
<keyword evidence="11 15" id="KW-0376">Hydrogen peroxide</keyword>
<dbReference type="Gene3D" id="2.40.180.10">
    <property type="entry name" value="Catalase core domain"/>
    <property type="match status" value="1"/>
</dbReference>
<dbReference type="AlphaFoldDB" id="A0AA43JWS5"/>
<evidence type="ECO:0000256" key="11">
    <source>
        <dbReference type="ARBA" id="ARBA00023324"/>
    </source>
</evidence>
<dbReference type="InterPro" id="IPR011614">
    <property type="entry name" value="Catalase_core"/>
</dbReference>
<dbReference type="InterPro" id="IPR018028">
    <property type="entry name" value="Catalase"/>
</dbReference>
<dbReference type="InterPro" id="IPR010582">
    <property type="entry name" value="Catalase_immune_responsive"/>
</dbReference>
<feature type="active site" evidence="13">
    <location>
        <position position="126"/>
    </location>
</feature>
<evidence type="ECO:0000256" key="3">
    <source>
        <dbReference type="ARBA" id="ARBA00005329"/>
    </source>
</evidence>
<dbReference type="PROSITE" id="PS51402">
    <property type="entry name" value="CATALASE_3"/>
    <property type="match status" value="1"/>
</dbReference>
<comment type="caution">
    <text evidence="17">The sequence shown here is derived from an EMBL/GenBank/DDBJ whole genome shotgun (WGS) entry which is preliminary data.</text>
</comment>
<sequence length="479" mass="54243">MSSKLTTASGCPVAHNNHSLTAGERGPMLLQDTWYLEKLSHFNREVIPERRMHAKGSGAYGTFKVTHDISEYSKAAIFSEIGKETELFARFTTVAGERGAADAERDIRGFALKFYTEQGNWDVVGNNTPVFFLADPLKFPDLNRVVKRDPETNMHSAESNWDFWTSLPEALHQVTYVMGDRGLPATYRHMHGFGSHTFSLINAKNERFWVKFHFKTQQGIKNLTDEEAERIVGKDRDSHQRDLFDSIKNGDFPRWKMFIQVMPEAEADSVDFNPFDLTRVWSHSDYPLIPVGEFELNKNPKNFFAEVEQSAFNPAAVVPGIGYSPDKMLQGRLFAYRDAQNYRLGVNHHQIPVNAPRCPVHSSHRDGLMRVDGNAGSTIGYEPNQYGEWAEQPDFSEPPLKISGNADHYDHRDGADSFEQAGDLFRLMTPEEQTRLFDNTARAMTGVSEEVKQRHIDNAYKADPAYGIGLKNVLGMGEK</sequence>
<protein>
    <recommendedName>
        <fullName evidence="4 15">Catalase</fullName>
        <ecNumber evidence="4 15">1.11.1.6</ecNumber>
    </recommendedName>
</protein>
<dbReference type="Pfam" id="PF06628">
    <property type="entry name" value="Catalase-rel"/>
    <property type="match status" value="1"/>
</dbReference>
<comment type="similarity">
    <text evidence="3 15">Belongs to the catalase family.</text>
</comment>
<dbReference type="GO" id="GO:0004096">
    <property type="term" value="F:catalase activity"/>
    <property type="evidence" value="ECO:0007669"/>
    <property type="project" value="UniProtKB-EC"/>
</dbReference>
<dbReference type="PIRSF" id="PIRSF038928">
    <property type="entry name" value="Catalase_clade1-3"/>
    <property type="match status" value="1"/>
</dbReference>
<proteinExistence type="inferred from homology"/>
<dbReference type="SMART" id="SM01060">
    <property type="entry name" value="Catalase"/>
    <property type="match status" value="1"/>
</dbReference>
<name>A0AA43JWS5_VIBSP</name>
<dbReference type="InterPro" id="IPR002226">
    <property type="entry name" value="Catalase_haem_BS"/>
</dbReference>
<dbReference type="InterPro" id="IPR040333">
    <property type="entry name" value="Catalase_3"/>
</dbReference>
<comment type="subcellular location">
    <subcellularLocation>
        <location evidence="2">Periplasm</location>
    </subcellularLocation>
</comment>
<organism evidence="17 18">
    <name type="scientific">Vibrio splendidus</name>
    <dbReference type="NCBI Taxonomy" id="29497"/>
    <lineage>
        <taxon>Bacteria</taxon>
        <taxon>Pseudomonadati</taxon>
        <taxon>Pseudomonadota</taxon>
        <taxon>Gammaproteobacteria</taxon>
        <taxon>Vibrionales</taxon>
        <taxon>Vibrionaceae</taxon>
        <taxon>Vibrio</taxon>
    </lineage>
</organism>
<comment type="catalytic activity">
    <reaction evidence="12 15">
        <text>2 H2O2 = O2 + 2 H2O</text>
        <dbReference type="Rhea" id="RHEA:20309"/>
        <dbReference type="ChEBI" id="CHEBI:15377"/>
        <dbReference type="ChEBI" id="CHEBI:15379"/>
        <dbReference type="ChEBI" id="CHEBI:16240"/>
        <dbReference type="EC" id="1.11.1.6"/>
    </reaction>
</comment>
<dbReference type="SUPFAM" id="SSF56634">
    <property type="entry name" value="Heme-dependent catalase-like"/>
    <property type="match status" value="1"/>
</dbReference>
<evidence type="ECO:0000256" key="14">
    <source>
        <dbReference type="PIRSR" id="PIRSR038928-2"/>
    </source>
</evidence>
<evidence type="ECO:0000256" key="7">
    <source>
        <dbReference type="ARBA" id="ARBA00022723"/>
    </source>
</evidence>
<evidence type="ECO:0000256" key="8">
    <source>
        <dbReference type="ARBA" id="ARBA00022764"/>
    </source>
</evidence>
<dbReference type="RefSeq" id="WP_057620534.1">
    <property type="nucleotide sequence ID" value="NZ_JAKMYX010000004.1"/>
</dbReference>
<dbReference type="Proteomes" id="UP001159663">
    <property type="component" value="Unassembled WGS sequence"/>
</dbReference>
<dbReference type="PROSITE" id="PS00437">
    <property type="entry name" value="CATALASE_1"/>
    <property type="match status" value="1"/>
</dbReference>
<evidence type="ECO:0000256" key="12">
    <source>
        <dbReference type="ARBA" id="ARBA00049254"/>
    </source>
</evidence>
<comment type="cofactor">
    <cofactor evidence="1 14">
        <name>heme</name>
        <dbReference type="ChEBI" id="CHEBI:30413"/>
    </cofactor>
</comment>
<dbReference type="Pfam" id="PF00199">
    <property type="entry name" value="Catalase"/>
    <property type="match status" value="1"/>
</dbReference>
<dbReference type="GO" id="GO:0042542">
    <property type="term" value="P:response to hydrogen peroxide"/>
    <property type="evidence" value="ECO:0007669"/>
    <property type="project" value="TreeGrafter"/>
</dbReference>
<accession>A0AA43JWS5</accession>
<evidence type="ECO:0000256" key="5">
    <source>
        <dbReference type="ARBA" id="ARBA00022559"/>
    </source>
</evidence>
<evidence type="ECO:0000256" key="10">
    <source>
        <dbReference type="ARBA" id="ARBA00023004"/>
    </source>
</evidence>
<reference evidence="17" key="1">
    <citation type="submission" date="2022-01" db="EMBL/GenBank/DDBJ databases">
        <title>Vibrio aestuarianus Clade A and Clade B isolates are associated with Pacific oyster (Crassostrea gigas) disease outbreaks across Ireland.</title>
        <authorList>
            <person name="Coyle N."/>
            <person name="O'Toole C."/>
            <person name="Thomas J.C.L."/>
            <person name="Ryder D."/>
            <person name="Cheslett D."/>
            <person name="Feist S."/>
            <person name="Bean T."/>
            <person name="Joseph A."/>
            <person name="Waina A."/>
            <person name="Feil E."/>
            <person name="Verner-Jeffreys D.W."/>
        </authorList>
    </citation>
    <scope>NUCLEOTIDE SEQUENCE</scope>
    <source>
        <strain evidence="17">S/17/14 A</strain>
    </source>
</reference>
<evidence type="ECO:0000259" key="16">
    <source>
        <dbReference type="SMART" id="SM01060"/>
    </source>
</evidence>
<evidence type="ECO:0000256" key="6">
    <source>
        <dbReference type="ARBA" id="ARBA00022617"/>
    </source>
</evidence>
<dbReference type="PROSITE" id="PS00438">
    <property type="entry name" value="CATALASE_2"/>
    <property type="match status" value="1"/>
</dbReference>
<feature type="active site" evidence="13">
    <location>
        <position position="53"/>
    </location>
</feature>